<dbReference type="AlphaFoldDB" id="A0A9Q1MUT5"/>
<sequence length="143" mass="15748">MSILPMFDQVFHRRILIGESGSEVFVVRFLYAISSVLNFSLMVEDDAIFDLCEIPPSPFVESEYENNWKSDLSQAVLELSWISLLGLASVVNDTWMGFETICIGISGSSGLSLSSVFLVGMMQEFLGPLTIVCIVRSAASYSS</sequence>
<proteinExistence type="predicted"/>
<reference evidence="2" key="1">
    <citation type="journal article" date="2023" name="Proc. Natl. Acad. Sci. U.S.A.">
        <title>Genomic and structural basis for evolution of tropane alkaloid biosynthesis.</title>
        <authorList>
            <person name="Wanga Y.-J."/>
            <person name="Taina T."/>
            <person name="Yua J.-Y."/>
            <person name="Lia J."/>
            <person name="Xua B."/>
            <person name="Chenc J."/>
            <person name="D'Auriad J.C."/>
            <person name="Huanga J.-P."/>
            <person name="Huanga S.-X."/>
        </authorList>
    </citation>
    <scope>NUCLEOTIDE SEQUENCE [LARGE SCALE GENOMIC DNA]</scope>
    <source>
        <strain evidence="2">cv. KIB-2019</strain>
    </source>
</reference>
<organism evidence="1 2">
    <name type="scientific">Anisodus acutangulus</name>
    <dbReference type="NCBI Taxonomy" id="402998"/>
    <lineage>
        <taxon>Eukaryota</taxon>
        <taxon>Viridiplantae</taxon>
        <taxon>Streptophyta</taxon>
        <taxon>Embryophyta</taxon>
        <taxon>Tracheophyta</taxon>
        <taxon>Spermatophyta</taxon>
        <taxon>Magnoliopsida</taxon>
        <taxon>eudicotyledons</taxon>
        <taxon>Gunneridae</taxon>
        <taxon>Pentapetalae</taxon>
        <taxon>asterids</taxon>
        <taxon>lamiids</taxon>
        <taxon>Solanales</taxon>
        <taxon>Solanaceae</taxon>
        <taxon>Solanoideae</taxon>
        <taxon>Hyoscyameae</taxon>
        <taxon>Anisodus</taxon>
    </lineage>
</organism>
<evidence type="ECO:0000313" key="1">
    <source>
        <dbReference type="EMBL" id="KAJ8569589.1"/>
    </source>
</evidence>
<comment type="caution">
    <text evidence="1">The sequence shown here is derived from an EMBL/GenBank/DDBJ whole genome shotgun (WGS) entry which is preliminary data.</text>
</comment>
<evidence type="ECO:0000313" key="2">
    <source>
        <dbReference type="Proteomes" id="UP001152561"/>
    </source>
</evidence>
<dbReference type="EMBL" id="JAJAGQ010000002">
    <property type="protein sequence ID" value="KAJ8569589.1"/>
    <property type="molecule type" value="Genomic_DNA"/>
</dbReference>
<accession>A0A9Q1MUT5</accession>
<dbReference type="Proteomes" id="UP001152561">
    <property type="component" value="Unassembled WGS sequence"/>
</dbReference>
<gene>
    <name evidence="1" type="ORF">K7X08_006166</name>
</gene>
<protein>
    <submittedName>
        <fullName evidence="1">Uncharacterized protein</fullName>
    </submittedName>
</protein>
<name>A0A9Q1MUT5_9SOLA</name>
<keyword evidence="2" id="KW-1185">Reference proteome</keyword>